<organism evidence="1 2">
    <name type="scientific">Imbroritus primus</name>
    <dbReference type="NCBI Taxonomy" id="3058603"/>
    <lineage>
        <taxon>Bacteria</taxon>
        <taxon>Pseudomonadati</taxon>
        <taxon>Pseudomonadota</taxon>
        <taxon>Betaproteobacteria</taxon>
        <taxon>Burkholderiales</taxon>
        <taxon>Burkholderiaceae</taxon>
        <taxon>Imbroritus</taxon>
    </lineage>
</organism>
<dbReference type="Proteomes" id="UP000004277">
    <property type="component" value="Unassembled WGS sequence"/>
</dbReference>
<comment type="caution">
    <text evidence="1">The sequence shown here is derived from an EMBL/GenBank/DDBJ whole genome shotgun (WGS) entry which is preliminary data.</text>
</comment>
<protein>
    <submittedName>
        <fullName evidence="1">YhbY family RNA-binding protein</fullName>
    </submittedName>
</protein>
<dbReference type="EMBL" id="AKCV02000015">
    <property type="protein sequence ID" value="TMS58609.1"/>
    <property type="molecule type" value="Genomic_DNA"/>
</dbReference>
<evidence type="ECO:0000313" key="2">
    <source>
        <dbReference type="Proteomes" id="UP000004277"/>
    </source>
</evidence>
<sequence>MPAQHLTPAQRSELRSRAHALHPLVMVGSEGLTRAVLLEIDRSLSAHDLIKIRVFGDDRDVRIAMYEEICDTLNAAPVQHIGKLLVIWRSGSPVLRENRDKRADTATEAIRGAGIRTVLVRKKSSGTTRPPKPSKVTVLGNERITKAGTVKRAKARPVSQKKKALS</sequence>
<keyword evidence="2" id="KW-1185">Reference proteome</keyword>
<gene>
    <name evidence="1" type="ORF">MW7_007775</name>
</gene>
<reference evidence="1" key="1">
    <citation type="submission" date="2019-05" db="EMBL/GenBank/DDBJ databases">
        <title>Revised genome assembly of Burkholderiaceae (previously Ralstonia) sp. PBA.</title>
        <authorList>
            <person name="Gan H.M."/>
        </authorList>
    </citation>
    <scope>NUCLEOTIDE SEQUENCE</scope>
    <source>
        <strain evidence="1">PBA</strain>
    </source>
</reference>
<proteinExistence type="predicted"/>
<evidence type="ECO:0000313" key="1">
    <source>
        <dbReference type="EMBL" id="TMS58609.1"/>
    </source>
</evidence>
<name>A0ACD3SQQ7_9BURK</name>
<accession>A0ACD3SQQ7</accession>